<sequence>MDCPDEGPPAKTCCLSSLKPSQDKVPLPPPLPPQLMQLPLPPLEQLLRLMKETEAAEVLADMRRLRLSPTLLPLPP</sequence>
<dbReference type="Proteomes" id="UP001314169">
    <property type="component" value="Chromosome 2"/>
</dbReference>
<gene>
    <name evidence="2" type="ORF">MPIPNATIZW_LOCUS9917</name>
</gene>
<reference evidence="2" key="1">
    <citation type="submission" date="2023-12" db="EMBL/GenBank/DDBJ databases">
        <authorList>
            <person name="Brown T."/>
        </authorList>
    </citation>
    <scope>NUCLEOTIDE SEQUENCE</scope>
</reference>
<proteinExistence type="predicted"/>
<evidence type="ECO:0000313" key="3">
    <source>
        <dbReference type="Proteomes" id="UP001314169"/>
    </source>
</evidence>
<protein>
    <submittedName>
        <fullName evidence="2">Uncharacterized protein</fullName>
    </submittedName>
</protein>
<evidence type="ECO:0000313" key="2">
    <source>
        <dbReference type="EMBL" id="CAK6441611.1"/>
    </source>
</evidence>
<accession>A0ABN9ZY45</accession>
<organism evidence="2 3">
    <name type="scientific">Pipistrellus nathusii</name>
    <name type="common">Nathusius' pipistrelle</name>
    <dbReference type="NCBI Taxonomy" id="59473"/>
    <lineage>
        <taxon>Eukaryota</taxon>
        <taxon>Metazoa</taxon>
        <taxon>Chordata</taxon>
        <taxon>Craniata</taxon>
        <taxon>Vertebrata</taxon>
        <taxon>Euteleostomi</taxon>
        <taxon>Mammalia</taxon>
        <taxon>Eutheria</taxon>
        <taxon>Laurasiatheria</taxon>
        <taxon>Chiroptera</taxon>
        <taxon>Yangochiroptera</taxon>
        <taxon>Vespertilionidae</taxon>
        <taxon>Pipistrellus</taxon>
    </lineage>
</organism>
<dbReference type="EMBL" id="OY882859">
    <property type="protein sequence ID" value="CAK6441611.1"/>
    <property type="molecule type" value="Genomic_DNA"/>
</dbReference>
<keyword evidence="3" id="KW-1185">Reference proteome</keyword>
<evidence type="ECO:0000256" key="1">
    <source>
        <dbReference type="SAM" id="MobiDB-lite"/>
    </source>
</evidence>
<name>A0ABN9ZY45_PIPNA</name>
<feature type="region of interest" description="Disordered" evidence="1">
    <location>
        <begin position="1"/>
        <end position="27"/>
    </location>
</feature>